<dbReference type="PANTHER" id="PTHR10972">
    <property type="entry name" value="OXYSTEROL-BINDING PROTEIN-RELATED"/>
    <property type="match status" value="1"/>
</dbReference>
<dbReference type="EMBL" id="CCYA01000253">
    <property type="protein sequence ID" value="CEH16964.1"/>
    <property type="molecule type" value="Genomic_DNA"/>
</dbReference>
<sequence length="648" mass="69993">MPGTSTATTDSASTSATTDATSVGGSQAQSLSKEGSGSNAAAASTAPAEAAGDVSAEELEKAPEAVQMTDEEELTAAGEKDNSEGSKIKTLLGILKRMIGVKDIAAIRLSLPANLLEPVPNLEYWNYLDRGDLFTTIPDFDDPLDRMLATLRFMFTKELKFVRGKICKPYNSILGEHFRCHWDVQIPRITDEGDIVPLQNVSVNEPKPLQQSASTRAFKSTSRVSRQGATETGKSLSPASAGDGGKAASRPGSIRNVSTNTVATSASTVGSTDEGKAKKTLSRFLGRRTTNQSITEASQAAETPAAAAPRIETTDSAGKNQNGDDDDDDDAGSFKTSKSDGPEALPGLSQGQRRITFLTEQVSHHPPISSFFVECKQSGVQLCGVDQLSAKFTGTSVRIFSGDQNQGIFVKLLDNAKGPAGEEYQVEHPTACVNGLLRGSLWVAICDTLSVTCRGGVREGETADEDGRGSGPRLRALCEYKDESWVLKAKYALEGVIYEYDESKGQPATEFDKVRQVPQDRIVATFEGSWKGQITWKKKGDKEPRLLIDLNELEPGQKAVRPLSAQEPYESRNIWEPVTTAILAKDFSAATKHKQEIEQKQRDAAADRKRKDQQFVPRFFDADITDGRPRLTAAGREALDGEGRLEGY</sequence>
<dbReference type="OrthoDB" id="48057at2759"/>
<reference evidence="4" key="1">
    <citation type="submission" date="2014-09" db="EMBL/GenBank/DDBJ databases">
        <authorList>
            <person name="Sharma Rahul"/>
            <person name="Thines Marco"/>
        </authorList>
    </citation>
    <scope>NUCLEOTIDE SEQUENCE [LARGE SCALE GENOMIC DNA]</scope>
</reference>
<accession>A0A0P1BKI2</accession>
<evidence type="ECO:0000313" key="3">
    <source>
        <dbReference type="EMBL" id="CEH16964.1"/>
    </source>
</evidence>
<feature type="compositionally biased region" description="Polar residues" evidence="2">
    <location>
        <begin position="23"/>
        <end position="33"/>
    </location>
</feature>
<dbReference type="InterPro" id="IPR000648">
    <property type="entry name" value="Oxysterol-bd"/>
</dbReference>
<feature type="region of interest" description="Disordered" evidence="2">
    <location>
        <begin position="201"/>
        <end position="350"/>
    </location>
</feature>
<feature type="compositionally biased region" description="Polar residues" evidence="2">
    <location>
        <begin position="201"/>
        <end position="238"/>
    </location>
</feature>
<feature type="compositionally biased region" description="Low complexity" evidence="2">
    <location>
        <begin position="35"/>
        <end position="52"/>
    </location>
</feature>
<dbReference type="Proteomes" id="UP000054845">
    <property type="component" value="Unassembled WGS sequence"/>
</dbReference>
<name>A0A0P1BKI2_9BASI</name>
<feature type="region of interest" description="Disordered" evidence="2">
    <location>
        <begin position="593"/>
        <end position="648"/>
    </location>
</feature>
<feature type="compositionally biased region" description="Low complexity" evidence="2">
    <location>
        <begin position="256"/>
        <end position="272"/>
    </location>
</feature>
<dbReference type="InterPro" id="IPR037239">
    <property type="entry name" value="OSBP_sf"/>
</dbReference>
<proteinExistence type="inferred from homology"/>
<dbReference type="GO" id="GO:0032934">
    <property type="term" value="F:sterol binding"/>
    <property type="evidence" value="ECO:0007669"/>
    <property type="project" value="TreeGrafter"/>
</dbReference>
<organism evidence="3 4">
    <name type="scientific">Ceraceosorus bombacis</name>
    <dbReference type="NCBI Taxonomy" id="401625"/>
    <lineage>
        <taxon>Eukaryota</taxon>
        <taxon>Fungi</taxon>
        <taxon>Dikarya</taxon>
        <taxon>Basidiomycota</taxon>
        <taxon>Ustilaginomycotina</taxon>
        <taxon>Exobasidiomycetes</taxon>
        <taxon>Ceraceosorales</taxon>
        <taxon>Ceraceosoraceae</taxon>
        <taxon>Ceraceosorus</taxon>
    </lineage>
</organism>
<dbReference type="SUPFAM" id="SSF144000">
    <property type="entry name" value="Oxysterol-binding protein-like"/>
    <property type="match status" value="1"/>
</dbReference>
<dbReference type="GO" id="GO:0016020">
    <property type="term" value="C:membrane"/>
    <property type="evidence" value="ECO:0007669"/>
    <property type="project" value="TreeGrafter"/>
</dbReference>
<feature type="compositionally biased region" description="Low complexity" evidence="2">
    <location>
        <begin position="1"/>
        <end position="22"/>
    </location>
</feature>
<keyword evidence="4" id="KW-1185">Reference proteome</keyword>
<dbReference type="STRING" id="401625.A0A0P1BKI2"/>
<evidence type="ECO:0000256" key="1">
    <source>
        <dbReference type="ARBA" id="ARBA00008842"/>
    </source>
</evidence>
<dbReference type="Pfam" id="PF01237">
    <property type="entry name" value="Oxysterol_BP"/>
    <property type="match status" value="2"/>
</dbReference>
<evidence type="ECO:0000313" key="4">
    <source>
        <dbReference type="Proteomes" id="UP000054845"/>
    </source>
</evidence>
<feature type="compositionally biased region" description="Basic and acidic residues" evidence="2">
    <location>
        <begin position="637"/>
        <end position="648"/>
    </location>
</feature>
<evidence type="ECO:0000256" key="2">
    <source>
        <dbReference type="SAM" id="MobiDB-lite"/>
    </source>
</evidence>
<dbReference type="GO" id="GO:0005829">
    <property type="term" value="C:cytosol"/>
    <property type="evidence" value="ECO:0007669"/>
    <property type="project" value="TreeGrafter"/>
</dbReference>
<feature type="compositionally biased region" description="Basic and acidic residues" evidence="2">
    <location>
        <begin position="593"/>
        <end position="613"/>
    </location>
</feature>
<dbReference type="Gene3D" id="3.30.70.3490">
    <property type="match status" value="1"/>
</dbReference>
<feature type="region of interest" description="Disordered" evidence="2">
    <location>
        <begin position="1"/>
        <end position="82"/>
    </location>
</feature>
<protein>
    <submittedName>
        <fullName evidence="3">Oxysterol-binding protein</fullName>
    </submittedName>
</protein>
<dbReference type="PANTHER" id="PTHR10972:SF212">
    <property type="entry name" value="OXYSTEROL-BINDING PROTEIN-LIKE PROTEIN 1"/>
    <property type="match status" value="1"/>
</dbReference>
<dbReference type="AlphaFoldDB" id="A0A0P1BKI2"/>
<comment type="similarity">
    <text evidence="1">Belongs to the OSBP family.</text>
</comment>
<feature type="compositionally biased region" description="Low complexity" evidence="2">
    <location>
        <begin position="295"/>
        <end position="309"/>
    </location>
</feature>
<dbReference type="Gene3D" id="2.40.160.120">
    <property type="match status" value="1"/>
</dbReference>